<comment type="caution">
    <text evidence="3">The sequence shown here is derived from an EMBL/GenBank/DDBJ whole genome shotgun (WGS) entry which is preliminary data.</text>
</comment>
<sequence length="1553" mass="176264">MKKKLYFLVLVFFNFCYFNSYTQSIDDFDDDGNPTCIRPTLYYNGLNLNAAVTIDVPYGVSTIIINATGGTCTNILDINSPVDWISKNSSNNTSITINIDENDTPYERTTFVSIISPGAVFDNNILIFLEDINDNRNIVQQFRIRQALNPNYEIYYTDSDGDGFGDYNAEPVIFVKSGKKPAGMEKNNLDFCPFDYFTTNNGCEGPYEDINWVRSASYDIKGNLLSASKGYFDDLGKPIQNQTFDIKENRTWATQTMYDEQGRPAFQSLSAPITNKGQALNFQYESNFIKYADNSRNFTTTDFINSDTYNPSTVGNQTNTLGWYYSAQNADEPNQDITDRPYSRTIYSTLNPGAVKQTIGGNKINGEWIQGHSFSMPAAQEMYYAFGYDHFETNPDIKYSYPEISSTLINNSNVQINWLKATKTVVQDVHSNESVVFTDTDGKTLATARSGSNENPIYDRPYEVVSLIGKQGYVDIHIPKGCDNTLEFIGNTDPNNYDIYDLKTELKLQNKTNIPSGFYRVVWNVRDQSLEHQNPHLEKPALTYIEKSTSKIKRVFTENIGVRYRVNYYDFSINYYNKQGQLIASNQPLGFDNYDFIRLEPSIGLKHTKEFIDINPNVPNLLSTFTYNALGQLTETTSPDEGNAKFLYRKDGQIRFSKNSKQDIDEEISYTDYDEFGRPVESGVITDTDSFGGFDFLKNYVDVPLNQINFNGDEFKEQHFTEYDFLQNPNELTSLPGLSSLYYNPTFLAGNVAKTWNKEDQNGSITSATWYSYDLYGRVKWIVQNIPTLGVKTIDYVYDPVTSQVTSVIFQKHNAAEYFEHRYSYNIAQELTKVETRTASNANFITHADYSYYETGALKRTTLANGIQDIDYVYNLSGQLKAINHPSLAQDNQLNPSSKDLFGMTLDYYNGDYKRNTSKFSLSTSPNNQYNGNIKGISWNTNSDNTIHDYIQYDYTYNKYNWLQEAIFNGRTNQQNGAETDLELNTPLTATTIAKATNSITLKRDFSFIPTNGSTFSASIVTAANNGEYGVGDYNVTGITYDANGNIKSLNRNRNSDDVNDPNSNKMDELEYTYKSGKPNQLDFITDHAGFKNVGDIGNQLGVNYHYNSIGQLDEDWENVPEAQKTAYLQNNNNLPTTNITKYEYNASGLVTKVKYNGFTRVEFFYNDKGYRTKKVSYQSNSTNINTTTDYVLDASGSVLAIYENQQLVELPIYGASRLGIYKKPSNTSVYQLTDHLGNVRAVIADNGNGMPMALVATDYYPFGMPMSGRKIVNGEEYRYAYQGQEKDGETQKEAFQLRLWDGRIGRWLTTDPYRQYSSPYVGMGNNPMNGTDPDGGKFFDWVRKFGSKTFYWDDNINSKAAADAAGVSYGGKTKQEALDSYYDIAGGWEKLFGAKLNFDDDSFFNLKVIPLFNKIINGVTESYKKYNNLSYSEKQKIIENDEVNRYFDKISLNGKKLEPGKWMNKSFEINGVKLVGNFEIIKTVTKVNFVNHARFRYDGQNFAKDAYVVGSGSGVTKLGINFTNDIRGEIGVFWIWFNNPKDWHSAANAIQK</sequence>
<feature type="signal peptide" evidence="2">
    <location>
        <begin position="1"/>
        <end position="22"/>
    </location>
</feature>
<dbReference type="InterPro" id="IPR022385">
    <property type="entry name" value="Rhs_assc_core"/>
</dbReference>
<dbReference type="InterPro" id="IPR050708">
    <property type="entry name" value="T6SS_VgrG/RHS"/>
</dbReference>
<dbReference type="EMBL" id="MSCN01000001">
    <property type="protein sequence ID" value="PQJ80297.1"/>
    <property type="molecule type" value="Genomic_DNA"/>
</dbReference>
<feature type="region of interest" description="Disordered" evidence="1">
    <location>
        <begin position="1045"/>
        <end position="1066"/>
    </location>
</feature>
<accession>A0A2S7WRS0</accession>
<evidence type="ECO:0000313" key="4">
    <source>
        <dbReference type="Proteomes" id="UP000238882"/>
    </source>
</evidence>
<evidence type="ECO:0008006" key="5">
    <source>
        <dbReference type="Google" id="ProtNLM"/>
    </source>
</evidence>
<reference evidence="3 4" key="1">
    <citation type="submission" date="2016-12" db="EMBL/GenBank/DDBJ databases">
        <title>Trade-off between light-utilization and light-protection in marine flavobacteria.</title>
        <authorList>
            <person name="Kumagai Y."/>
            <person name="Yoshizawa S."/>
            <person name="Kogure K."/>
            <person name="Iwasaki W."/>
        </authorList>
    </citation>
    <scope>NUCLEOTIDE SEQUENCE [LARGE SCALE GENOMIC DNA]</scope>
    <source>
        <strain evidence="3 4">NBRC 108759</strain>
    </source>
</reference>
<dbReference type="OrthoDB" id="2972467at2"/>
<organism evidence="3 4">
    <name type="scientific">Polaribacter porphyrae</name>
    <dbReference type="NCBI Taxonomy" id="1137780"/>
    <lineage>
        <taxon>Bacteria</taxon>
        <taxon>Pseudomonadati</taxon>
        <taxon>Bacteroidota</taxon>
        <taxon>Flavobacteriia</taxon>
        <taxon>Flavobacteriales</taxon>
        <taxon>Flavobacteriaceae</taxon>
    </lineage>
</organism>
<keyword evidence="2" id="KW-0732">Signal</keyword>
<evidence type="ECO:0000256" key="1">
    <source>
        <dbReference type="SAM" id="MobiDB-lite"/>
    </source>
</evidence>
<name>A0A2S7WRS0_9FLAO</name>
<dbReference type="PANTHER" id="PTHR32305">
    <property type="match status" value="1"/>
</dbReference>
<proteinExistence type="predicted"/>
<dbReference type="RefSeq" id="WP_105016895.1">
    <property type="nucleotide sequence ID" value="NZ_MSCN01000001.1"/>
</dbReference>
<protein>
    <recommendedName>
        <fullName evidence="5">RHS repeat-associated core domain-containing protein</fullName>
    </recommendedName>
</protein>
<feature type="chain" id="PRO_5015577933" description="RHS repeat-associated core domain-containing protein" evidence="2">
    <location>
        <begin position="23"/>
        <end position="1553"/>
    </location>
</feature>
<gene>
    <name evidence="3" type="ORF">BTO18_14415</name>
</gene>
<evidence type="ECO:0000256" key="2">
    <source>
        <dbReference type="SAM" id="SignalP"/>
    </source>
</evidence>
<dbReference type="Gene3D" id="2.180.10.10">
    <property type="entry name" value="RHS repeat-associated core"/>
    <property type="match status" value="1"/>
</dbReference>
<dbReference type="Proteomes" id="UP000238882">
    <property type="component" value="Unassembled WGS sequence"/>
</dbReference>
<dbReference type="PANTHER" id="PTHR32305:SF15">
    <property type="entry name" value="PROTEIN RHSA-RELATED"/>
    <property type="match status" value="1"/>
</dbReference>
<keyword evidence="4" id="KW-1185">Reference proteome</keyword>
<evidence type="ECO:0000313" key="3">
    <source>
        <dbReference type="EMBL" id="PQJ80297.1"/>
    </source>
</evidence>
<dbReference type="NCBIfam" id="TIGR03696">
    <property type="entry name" value="Rhs_assc_core"/>
    <property type="match status" value="1"/>
</dbReference>